<dbReference type="InterPro" id="IPR003140">
    <property type="entry name" value="PLipase/COase/thioEstase"/>
</dbReference>
<comment type="caution">
    <text evidence="4">The sequence shown here is derived from an EMBL/GenBank/DDBJ whole genome shotgun (WGS) entry which is preliminary data.</text>
</comment>
<reference evidence="4" key="1">
    <citation type="submission" date="2014-12" db="EMBL/GenBank/DDBJ databases">
        <title>The draft genome of the Tatumella morbirosei type strain, LMG23360T isolated from pineapple rot.</title>
        <authorList>
            <person name="Smits T.H."/>
            <person name="Palmer M."/>
            <person name="Venter S.N."/>
            <person name="Duffy B."/>
            <person name="Steenkamp E.T."/>
            <person name="Chan W.Y."/>
            <person name="Coutinho T.A."/>
            <person name="Coetzee M.P."/>
            <person name="De Maayer P."/>
        </authorList>
    </citation>
    <scope>NUCLEOTIDE SEQUENCE [LARGE SCALE GENOMIC DNA]</scope>
    <source>
        <strain evidence="4">LMG 23360</strain>
    </source>
</reference>
<dbReference type="EMBL" id="JPKR02000003">
    <property type="protein sequence ID" value="KGD72449.1"/>
    <property type="molecule type" value="Genomic_DNA"/>
</dbReference>
<dbReference type="GO" id="GO:0016787">
    <property type="term" value="F:hydrolase activity"/>
    <property type="evidence" value="ECO:0007669"/>
    <property type="project" value="UniProtKB-KW"/>
</dbReference>
<evidence type="ECO:0000256" key="1">
    <source>
        <dbReference type="ARBA" id="ARBA00006499"/>
    </source>
</evidence>
<dbReference type="PANTHER" id="PTHR10655:SF17">
    <property type="entry name" value="LYSOPHOSPHOLIPASE-LIKE PROTEIN 1"/>
    <property type="match status" value="1"/>
</dbReference>
<evidence type="ECO:0000256" key="2">
    <source>
        <dbReference type="ARBA" id="ARBA00022801"/>
    </source>
</evidence>
<dbReference type="PANTHER" id="PTHR10655">
    <property type="entry name" value="LYSOPHOSPHOLIPASE-RELATED"/>
    <property type="match status" value="1"/>
</dbReference>
<dbReference type="InterPro" id="IPR029058">
    <property type="entry name" value="AB_hydrolase_fold"/>
</dbReference>
<dbReference type="AlphaFoldDB" id="A0A095T7D0"/>
<dbReference type="RefSeq" id="WP_038022735.1">
    <property type="nucleotide sequence ID" value="NZ_JPKR02000003.1"/>
</dbReference>
<feature type="domain" description="Phospholipase/carboxylesterase/thioesterase" evidence="3">
    <location>
        <begin position="5"/>
        <end position="207"/>
    </location>
</feature>
<accession>A0A095T7D0</accession>
<sequence length="231" mass="24905">MDLEQVVVQSPAGPGTQLFLLFHRSGDNPTSMARIGQWFAQAFPQSHVISIGGPHQLMAGGSEWFSEQDCSVTLRQNNIDKVMPQFTGLVKEWQVQTGVTAAATALVGFSQGGIMILEALKVIPELAGRAVILSGSYNTPPVTASLATTVHLIHGDEDEVIPYKRAEQAAEWLIGAGGDVTLDCVEDLPHAIDEKSLQLAINHLKYTVPKRYFDEALSGSTPGQDDVIPMI</sequence>
<keyword evidence="2 4" id="KW-0378">Hydrolase</keyword>
<organism evidence="4 5">
    <name type="scientific">Tatumella morbirosei</name>
    <dbReference type="NCBI Taxonomy" id="642227"/>
    <lineage>
        <taxon>Bacteria</taxon>
        <taxon>Pseudomonadati</taxon>
        <taxon>Pseudomonadota</taxon>
        <taxon>Gammaproteobacteria</taxon>
        <taxon>Enterobacterales</taxon>
        <taxon>Erwiniaceae</taxon>
        <taxon>Tatumella</taxon>
    </lineage>
</organism>
<gene>
    <name evidence="4" type="ORF">HA49_17190</name>
</gene>
<dbReference type="eggNOG" id="COG0400">
    <property type="taxonomic scope" value="Bacteria"/>
</dbReference>
<evidence type="ECO:0000313" key="5">
    <source>
        <dbReference type="Proteomes" id="UP000029577"/>
    </source>
</evidence>
<dbReference type="NCBIfam" id="NF008525">
    <property type="entry name" value="PRK11460.1"/>
    <property type="match status" value="1"/>
</dbReference>
<dbReference type="SUPFAM" id="SSF53474">
    <property type="entry name" value="alpha/beta-Hydrolases"/>
    <property type="match status" value="1"/>
</dbReference>
<name>A0A095T7D0_9GAMM</name>
<protein>
    <submittedName>
        <fullName evidence="4">Hydrolase</fullName>
    </submittedName>
</protein>
<proteinExistence type="inferred from homology"/>
<comment type="similarity">
    <text evidence="1">Belongs to the AB hydrolase superfamily. AB hydrolase 2 family.</text>
</comment>
<dbReference type="InterPro" id="IPR050565">
    <property type="entry name" value="LYPA1-2/EST-like"/>
</dbReference>
<evidence type="ECO:0000259" key="3">
    <source>
        <dbReference type="Pfam" id="PF02230"/>
    </source>
</evidence>
<evidence type="ECO:0000313" key="4">
    <source>
        <dbReference type="EMBL" id="KGD72449.1"/>
    </source>
</evidence>
<dbReference type="Pfam" id="PF02230">
    <property type="entry name" value="Abhydrolase_2"/>
    <property type="match status" value="1"/>
</dbReference>
<dbReference type="STRING" id="642227.HA49_17190"/>
<dbReference type="Gene3D" id="3.40.50.1820">
    <property type="entry name" value="alpha/beta hydrolase"/>
    <property type="match status" value="1"/>
</dbReference>
<dbReference type="OrthoDB" id="9801763at2"/>
<dbReference type="Proteomes" id="UP000029577">
    <property type="component" value="Unassembled WGS sequence"/>
</dbReference>
<keyword evidence="5" id="KW-1185">Reference proteome</keyword>